<evidence type="ECO:0000313" key="7">
    <source>
        <dbReference type="Proteomes" id="UP000500857"/>
    </source>
</evidence>
<evidence type="ECO:0000259" key="5">
    <source>
        <dbReference type="Pfam" id="PF11897"/>
    </source>
</evidence>
<dbReference type="NCBIfam" id="TIGR02094">
    <property type="entry name" value="more_P_ylases"/>
    <property type="match status" value="1"/>
</dbReference>
<evidence type="ECO:0000256" key="4">
    <source>
        <dbReference type="PIRSR" id="PIRSR000460-1"/>
    </source>
</evidence>
<reference evidence="6 7" key="1">
    <citation type="submission" date="2020-04" db="EMBL/GenBank/DDBJ databases">
        <authorList>
            <person name="Basu S."/>
            <person name="Maruthanayagam V."/>
            <person name="Chakraborty S."/>
            <person name="Pramanik A."/>
            <person name="Mukherjee J."/>
            <person name="Brink B."/>
        </authorList>
    </citation>
    <scope>NUCLEOTIDE SEQUENCE [LARGE SCALE GENOMIC DNA]</scope>
    <source>
        <strain evidence="6 7">AP17</strain>
    </source>
</reference>
<dbReference type="InterPro" id="IPR011834">
    <property type="entry name" value="Agluc_phsphrylas"/>
</dbReference>
<keyword evidence="3" id="KW-0021">Allosteric enzyme</keyword>
<comment type="similarity">
    <text evidence="2">Belongs to the glycogen phosphorylase family.</text>
</comment>
<evidence type="ECO:0000256" key="2">
    <source>
        <dbReference type="ARBA" id="ARBA00006047"/>
    </source>
</evidence>
<dbReference type="KEGG" id="oxy:HCG48_20095"/>
<gene>
    <name evidence="6" type="primary">glgP</name>
    <name evidence="6" type="ORF">HCG48_20095</name>
</gene>
<dbReference type="GO" id="GO:0008184">
    <property type="term" value="F:glycogen phosphorylase activity"/>
    <property type="evidence" value="ECO:0007669"/>
    <property type="project" value="InterPro"/>
</dbReference>
<dbReference type="Gene3D" id="3.40.50.2000">
    <property type="entry name" value="Glycogen Phosphorylase B"/>
    <property type="match status" value="3"/>
</dbReference>
<dbReference type="InterPro" id="IPR052182">
    <property type="entry name" value="Glycogen/Maltodextrin_Phosph"/>
</dbReference>
<evidence type="ECO:0000256" key="3">
    <source>
        <dbReference type="ARBA" id="ARBA00022533"/>
    </source>
</evidence>
<dbReference type="PANTHER" id="PTHR42655">
    <property type="entry name" value="GLYCOGEN PHOSPHORYLASE"/>
    <property type="match status" value="1"/>
</dbReference>
<dbReference type="PANTHER" id="PTHR42655:SF1">
    <property type="entry name" value="GLYCOGEN PHOSPHORYLASE"/>
    <property type="match status" value="1"/>
</dbReference>
<sequence length="742" mass="84805">MQNSIVSQSASTAVEQLREKLPYTLKPLANIAYNYWWCWTGDRISIFRNIDPEAWDRLEHNPVAILKYADPNRLSQLASDPTYIKRVAKVAQQFDRYMNEPQTWASRVAPQISRDRPVAYFCAEFGIHESLPIYSGGLGILAGDHLKSASDLGVPMVGVGLMYRQGYFRQRLSVNGWQEDYYIDHIFEDMPLQLMTDDNGEPIVVDIELRQRRVHLQIWRAQVGRVNLYLLDTDRDDNDPIDRWLTGHLYGGNQDTRIAQEVVLGIGGVRALKALGITPAIHHLNEGHAAFSTLEVARQEMIATGKSFYDVEASVRERCVFTTHTPVPAGHDAFSGDLMESYFSNYWPQLGLDQEQFMALGARRLGDPWEPFGMTVIALRLCRTANGVSKLHGEVSRKMWNILYPDSPVDKVPIGHITNGVHARTWTAPLMSDLYAQYFGEDWSSRMADPQVWAKVHEIPDEELWWRHQLLKERLIAYTRNKIRQAREEAGEDHYWIENANQLLDPNVLTIGFARRFSTYKRGYLLMHDTERALRILTNMERPVQLLFAGKAHPADEQGKRILQRLFEWSRQHPHLQSRVVIVPDYDMYTARKLIQGVDVWLNTPRRPLEASGTSGQKVCFNGGLNCSILDGWWCEGYQEGPDGKGLNGWAIGEDAHTSDQDLQDKIDAESLYKLLEEEIVPLYYDRDANGIPHGWIRMMKKSIETNGQAFNTDRMIADYVAKVYAPGTAIDLTQLRSSVLA</sequence>
<dbReference type="InterPro" id="IPR000811">
    <property type="entry name" value="Glyco_trans_35"/>
</dbReference>
<accession>A0A6H1U4Q5</accession>
<dbReference type="PIRSF" id="PIRSF000460">
    <property type="entry name" value="Pprylas_GlgP"/>
    <property type="match status" value="1"/>
</dbReference>
<dbReference type="InterPro" id="IPR024517">
    <property type="entry name" value="Glycogen_phosphorylase_DUF3417"/>
</dbReference>
<dbReference type="GO" id="GO:0030170">
    <property type="term" value="F:pyridoxal phosphate binding"/>
    <property type="evidence" value="ECO:0007669"/>
    <property type="project" value="InterPro"/>
</dbReference>
<dbReference type="AlphaFoldDB" id="A0A6H1U4Q5"/>
<evidence type="ECO:0000256" key="1">
    <source>
        <dbReference type="ARBA" id="ARBA00001275"/>
    </source>
</evidence>
<name>A0A6H1U4Q5_9CYAN</name>
<dbReference type="Pfam" id="PF00343">
    <property type="entry name" value="Phosphorylase"/>
    <property type="match status" value="1"/>
</dbReference>
<dbReference type="Proteomes" id="UP000500857">
    <property type="component" value="Chromosome"/>
</dbReference>
<dbReference type="RefSeq" id="WP_168570757.1">
    <property type="nucleotide sequence ID" value="NZ_CP051167.1"/>
</dbReference>
<dbReference type="Pfam" id="PF11897">
    <property type="entry name" value="DUF3417"/>
    <property type="match status" value="1"/>
</dbReference>
<keyword evidence="7" id="KW-1185">Reference proteome</keyword>
<dbReference type="SUPFAM" id="SSF53756">
    <property type="entry name" value="UDP-Glycosyltransferase/glycogen phosphorylase"/>
    <property type="match status" value="1"/>
</dbReference>
<comment type="catalytic activity">
    <reaction evidence="1">
        <text>[(1-&gt;4)-alpha-D-glucosyl](n) + phosphate = [(1-&gt;4)-alpha-D-glucosyl](n-1) + alpha-D-glucose 1-phosphate</text>
        <dbReference type="Rhea" id="RHEA:41732"/>
        <dbReference type="Rhea" id="RHEA-COMP:9584"/>
        <dbReference type="Rhea" id="RHEA-COMP:9586"/>
        <dbReference type="ChEBI" id="CHEBI:15444"/>
        <dbReference type="ChEBI" id="CHEBI:43474"/>
        <dbReference type="ChEBI" id="CHEBI:58601"/>
        <dbReference type="EC" id="2.4.1.1"/>
    </reaction>
</comment>
<evidence type="ECO:0000313" key="6">
    <source>
        <dbReference type="EMBL" id="QIZ72609.1"/>
    </source>
</evidence>
<keyword evidence="4" id="KW-0663">Pyridoxal phosphate</keyword>
<feature type="modified residue" description="N6-(pyridoxal phosphate)lysine" evidence="4">
    <location>
        <position position="618"/>
    </location>
</feature>
<dbReference type="EMBL" id="CP051167">
    <property type="protein sequence ID" value="QIZ72609.1"/>
    <property type="molecule type" value="Genomic_DNA"/>
</dbReference>
<protein>
    <submittedName>
        <fullName evidence="6">Alpha-glucan family phosphorylase</fullName>
    </submittedName>
</protein>
<feature type="domain" description="DUF3417" evidence="5">
    <location>
        <begin position="21"/>
        <end position="131"/>
    </location>
</feature>
<organism evidence="6 7">
    <name type="scientific">Oxynema aestuarii AP17</name>
    <dbReference type="NCBI Taxonomy" id="2064643"/>
    <lineage>
        <taxon>Bacteria</taxon>
        <taxon>Bacillati</taxon>
        <taxon>Cyanobacteriota</taxon>
        <taxon>Cyanophyceae</taxon>
        <taxon>Oscillatoriophycideae</taxon>
        <taxon>Oscillatoriales</taxon>
        <taxon>Oscillatoriaceae</taxon>
        <taxon>Oxynema</taxon>
        <taxon>Oxynema aestuarii</taxon>
    </lineage>
</organism>
<dbReference type="GO" id="GO:0005975">
    <property type="term" value="P:carbohydrate metabolic process"/>
    <property type="evidence" value="ECO:0007669"/>
    <property type="project" value="InterPro"/>
</dbReference>
<proteinExistence type="inferred from homology"/>